<reference evidence="9 10" key="1">
    <citation type="submission" date="2016-03" db="EMBL/GenBank/DDBJ databases">
        <title>Genome sequencing of Devosia sp. S37.</title>
        <authorList>
            <person name="Mohd Nor M."/>
        </authorList>
    </citation>
    <scope>NUCLEOTIDE SEQUENCE [LARGE SCALE GENOMIC DNA]</scope>
    <source>
        <strain evidence="9 10">S37</strain>
    </source>
</reference>
<dbReference type="PROSITE" id="PS00839">
    <property type="entry name" value="SUMT_1"/>
    <property type="match status" value="1"/>
</dbReference>
<evidence type="ECO:0000256" key="2">
    <source>
        <dbReference type="ARBA" id="ARBA00005879"/>
    </source>
</evidence>
<proteinExistence type="inferred from homology"/>
<dbReference type="InterPro" id="IPR014776">
    <property type="entry name" value="4pyrrole_Mease_sub2"/>
</dbReference>
<evidence type="ECO:0000256" key="6">
    <source>
        <dbReference type="ARBA" id="ARBA00022691"/>
    </source>
</evidence>
<keyword evidence="3" id="KW-0169">Cobalamin biosynthesis</keyword>
<keyword evidence="5 9" id="KW-0808">Transferase</keyword>
<keyword evidence="10" id="KW-1185">Reference proteome</keyword>
<dbReference type="Proteomes" id="UP000078389">
    <property type="component" value="Unassembled WGS sequence"/>
</dbReference>
<evidence type="ECO:0000256" key="5">
    <source>
        <dbReference type="ARBA" id="ARBA00022679"/>
    </source>
</evidence>
<gene>
    <name evidence="9" type="ORF">A3840_11840</name>
</gene>
<dbReference type="NCBIfam" id="NF004647">
    <property type="entry name" value="PRK05990.1"/>
    <property type="match status" value="1"/>
</dbReference>
<dbReference type="CDD" id="cd11645">
    <property type="entry name" value="Precorrin_2_C20_MT"/>
    <property type="match status" value="1"/>
</dbReference>
<evidence type="ECO:0000256" key="3">
    <source>
        <dbReference type="ARBA" id="ARBA00022573"/>
    </source>
</evidence>
<dbReference type="RefSeq" id="WP_067456771.1">
    <property type="nucleotide sequence ID" value="NZ_LVVY01000091.1"/>
</dbReference>
<dbReference type="SUPFAM" id="SSF53790">
    <property type="entry name" value="Tetrapyrrole methylase"/>
    <property type="match status" value="1"/>
</dbReference>
<comment type="similarity">
    <text evidence="2 7">Belongs to the precorrin methyltransferase family.</text>
</comment>
<dbReference type="EMBL" id="LVVY01000091">
    <property type="protein sequence ID" value="OAM76641.1"/>
    <property type="molecule type" value="Genomic_DNA"/>
</dbReference>
<keyword evidence="4 9" id="KW-0489">Methyltransferase</keyword>
<evidence type="ECO:0000256" key="1">
    <source>
        <dbReference type="ARBA" id="ARBA00004953"/>
    </source>
</evidence>
<sequence length="241" mass="25694">MTGKLIGIGTGPGDPELLTLKAVRAIESADVIAFFAKSGNASNARAIAAAHFRPGQIEERLDYPVTTEIHRHENGYKAQIEAFYAEAAKRLAAHLDAGRIVGVLSEGDPLLYGSYMHLHVRLAPRYDTEVIAGITAMSGAWSHAGLPLVQGDDILTILPGTLDHADLVRRLGGTEGAVIMKLGRNLPKVRAALAEAGRLSGAVYVERGTMEAGFSQSLSEKADDLAPYFSLILVPGWSTRP</sequence>
<accession>A0A178HUU7</accession>
<dbReference type="NCBIfam" id="TIGR01467">
    <property type="entry name" value="cobI_cbiL"/>
    <property type="match status" value="1"/>
</dbReference>
<dbReference type="InterPro" id="IPR014777">
    <property type="entry name" value="4pyrrole_Mease_sub1"/>
</dbReference>
<protein>
    <submittedName>
        <fullName evidence="9">Precorrin-2 C(20)-methyltransferase</fullName>
    </submittedName>
</protein>
<comment type="pathway">
    <text evidence="1">Cofactor biosynthesis; adenosylcobalamin biosynthesis.</text>
</comment>
<dbReference type="STRING" id="1770058.A3840_11840"/>
<dbReference type="PANTHER" id="PTHR43467">
    <property type="entry name" value="COBALT-PRECORRIN-2 C(20)-METHYLTRANSFERASE"/>
    <property type="match status" value="1"/>
</dbReference>
<dbReference type="GO" id="GO:0009236">
    <property type="term" value="P:cobalamin biosynthetic process"/>
    <property type="evidence" value="ECO:0007669"/>
    <property type="project" value="UniProtKB-UniRule"/>
</dbReference>
<dbReference type="Pfam" id="PF00590">
    <property type="entry name" value="TP_methylase"/>
    <property type="match status" value="1"/>
</dbReference>
<dbReference type="InterPro" id="IPR006364">
    <property type="entry name" value="CobI/CbiL/CobIJ_dom"/>
</dbReference>
<dbReference type="GO" id="GO:0030788">
    <property type="term" value="F:precorrin-2 C20-methyltransferase activity"/>
    <property type="evidence" value="ECO:0007669"/>
    <property type="project" value="InterPro"/>
</dbReference>
<organism evidence="9 10">
    <name type="scientific">Devosia elaeis</name>
    <dbReference type="NCBI Taxonomy" id="1770058"/>
    <lineage>
        <taxon>Bacteria</taxon>
        <taxon>Pseudomonadati</taxon>
        <taxon>Pseudomonadota</taxon>
        <taxon>Alphaproteobacteria</taxon>
        <taxon>Hyphomicrobiales</taxon>
        <taxon>Devosiaceae</taxon>
        <taxon>Devosia</taxon>
    </lineage>
</organism>
<comment type="caution">
    <text evidence="9">The sequence shown here is derived from an EMBL/GenBank/DDBJ whole genome shotgun (WGS) entry which is preliminary data.</text>
</comment>
<keyword evidence="6" id="KW-0949">S-adenosyl-L-methionine</keyword>
<dbReference type="PIRSF" id="PIRSF036427">
    <property type="entry name" value="Precrrn-2_mtase"/>
    <property type="match status" value="1"/>
</dbReference>
<evidence type="ECO:0000313" key="10">
    <source>
        <dbReference type="Proteomes" id="UP000078389"/>
    </source>
</evidence>
<evidence type="ECO:0000256" key="7">
    <source>
        <dbReference type="PIRNR" id="PIRNR036427"/>
    </source>
</evidence>
<feature type="domain" description="Tetrapyrrole methylase" evidence="8">
    <location>
        <begin position="4"/>
        <end position="211"/>
    </location>
</feature>
<evidence type="ECO:0000313" key="9">
    <source>
        <dbReference type="EMBL" id="OAM76641.1"/>
    </source>
</evidence>
<dbReference type="InterPro" id="IPR003043">
    <property type="entry name" value="Uropor_MeTrfase_CS"/>
</dbReference>
<evidence type="ECO:0000259" key="8">
    <source>
        <dbReference type="Pfam" id="PF00590"/>
    </source>
</evidence>
<dbReference type="InterPro" id="IPR035996">
    <property type="entry name" value="4pyrrol_Methylase_sf"/>
</dbReference>
<dbReference type="Gene3D" id="3.30.950.10">
    <property type="entry name" value="Methyltransferase, Cobalt-precorrin-4 Transmethylase, Domain 2"/>
    <property type="match status" value="1"/>
</dbReference>
<dbReference type="Gene3D" id="3.40.1010.10">
    <property type="entry name" value="Cobalt-precorrin-4 Transmethylase, Domain 1"/>
    <property type="match status" value="1"/>
</dbReference>
<name>A0A178HUU7_9HYPH</name>
<dbReference type="PANTHER" id="PTHR43467:SF2">
    <property type="entry name" value="COBALT-PRECORRIN-2 C(20)-METHYLTRANSFERASE"/>
    <property type="match status" value="1"/>
</dbReference>
<dbReference type="UniPathway" id="UPA00148"/>
<dbReference type="InterPro" id="IPR000878">
    <property type="entry name" value="4pyrrol_Mease"/>
</dbReference>
<dbReference type="AlphaFoldDB" id="A0A178HUU7"/>
<dbReference type="OrthoDB" id="9804789at2"/>
<dbReference type="GO" id="GO:0032259">
    <property type="term" value="P:methylation"/>
    <property type="evidence" value="ECO:0007669"/>
    <property type="project" value="UniProtKB-KW"/>
</dbReference>
<dbReference type="InterPro" id="IPR012382">
    <property type="entry name" value="CobI/CbiL"/>
</dbReference>
<evidence type="ECO:0000256" key="4">
    <source>
        <dbReference type="ARBA" id="ARBA00022603"/>
    </source>
</evidence>